<dbReference type="EnsemblMetazoa" id="CJA02151.1">
    <property type="protein sequence ID" value="CJA02151.1"/>
    <property type="gene ID" value="WBGene00121356"/>
</dbReference>
<feature type="domain" description="Reverse transcriptase" evidence="2">
    <location>
        <begin position="53"/>
        <end position="205"/>
    </location>
</feature>
<dbReference type="InterPro" id="IPR000477">
    <property type="entry name" value="RT_dom"/>
</dbReference>
<protein>
    <submittedName>
        <fullName evidence="3">Reverse transcriptase domain-containing protein</fullName>
    </submittedName>
</protein>
<proteinExistence type="predicted"/>
<reference evidence="4" key="1">
    <citation type="submission" date="2010-08" db="EMBL/GenBank/DDBJ databases">
        <authorList>
            <consortium name="Caenorhabditis japonica Sequencing Consortium"/>
            <person name="Wilson R.K."/>
        </authorList>
    </citation>
    <scope>NUCLEOTIDE SEQUENCE [LARGE SCALE GENOMIC DNA]</scope>
    <source>
        <strain evidence="4">DF5081</strain>
    </source>
</reference>
<dbReference type="Gene3D" id="3.30.70.270">
    <property type="match status" value="1"/>
</dbReference>
<keyword evidence="4" id="KW-1185">Reference proteome</keyword>
<dbReference type="AlphaFoldDB" id="A0A8R1DGU1"/>
<keyword evidence="1" id="KW-0812">Transmembrane</keyword>
<feature type="transmembrane region" description="Helical" evidence="1">
    <location>
        <begin position="138"/>
        <end position="157"/>
    </location>
</feature>
<dbReference type="Pfam" id="PF00078">
    <property type="entry name" value="RVT_1"/>
    <property type="match status" value="1"/>
</dbReference>
<dbReference type="PANTHER" id="PTHR47331">
    <property type="entry name" value="PHD-TYPE DOMAIN-CONTAINING PROTEIN"/>
    <property type="match status" value="1"/>
</dbReference>
<organism evidence="3 4">
    <name type="scientific">Caenorhabditis japonica</name>
    <dbReference type="NCBI Taxonomy" id="281687"/>
    <lineage>
        <taxon>Eukaryota</taxon>
        <taxon>Metazoa</taxon>
        <taxon>Ecdysozoa</taxon>
        <taxon>Nematoda</taxon>
        <taxon>Chromadorea</taxon>
        <taxon>Rhabditida</taxon>
        <taxon>Rhabditina</taxon>
        <taxon>Rhabditomorpha</taxon>
        <taxon>Rhabditoidea</taxon>
        <taxon>Rhabditidae</taxon>
        <taxon>Peloderinae</taxon>
        <taxon>Caenorhabditis</taxon>
    </lineage>
</organism>
<dbReference type="SUPFAM" id="SSF56672">
    <property type="entry name" value="DNA/RNA polymerases"/>
    <property type="match status" value="1"/>
</dbReference>
<keyword evidence="1" id="KW-0472">Membrane</keyword>
<keyword evidence="1" id="KW-1133">Transmembrane helix</keyword>
<name>A0A8R1DGU1_CAEJA</name>
<reference evidence="3" key="2">
    <citation type="submission" date="2022-06" db="UniProtKB">
        <authorList>
            <consortium name="EnsemblMetazoa"/>
        </authorList>
    </citation>
    <scope>IDENTIFICATION</scope>
    <source>
        <strain evidence="3">DF5081</strain>
    </source>
</reference>
<evidence type="ECO:0000313" key="4">
    <source>
        <dbReference type="Proteomes" id="UP000005237"/>
    </source>
</evidence>
<dbReference type="InterPro" id="IPR043502">
    <property type="entry name" value="DNA/RNA_pol_sf"/>
</dbReference>
<accession>A0A8R1DGU1</accession>
<evidence type="ECO:0000259" key="2">
    <source>
        <dbReference type="Pfam" id="PF00078"/>
    </source>
</evidence>
<dbReference type="Gene3D" id="3.10.10.10">
    <property type="entry name" value="HIV Type 1 Reverse Transcriptase, subunit A, domain 1"/>
    <property type="match status" value="1"/>
</dbReference>
<dbReference type="PANTHER" id="PTHR47331:SF5">
    <property type="entry name" value="RIBONUCLEASE H"/>
    <property type="match status" value="1"/>
</dbReference>
<evidence type="ECO:0000256" key="1">
    <source>
        <dbReference type="SAM" id="Phobius"/>
    </source>
</evidence>
<dbReference type="Proteomes" id="UP000005237">
    <property type="component" value="Unassembled WGS sequence"/>
</dbReference>
<evidence type="ECO:0000313" key="3">
    <source>
        <dbReference type="EnsemblMetazoa" id="CJA02151.1"/>
    </source>
</evidence>
<dbReference type="InterPro" id="IPR043128">
    <property type="entry name" value="Rev_trsase/Diguanyl_cyclase"/>
</dbReference>
<sequence length="229" mass="26502">MNAYNEIIMQQLTAGIIELVPDNEQHIGPHYYIPHRVIEKFDSLTTKLRIVLDASSHMRNEQSLNDCIHPGPSILKSILGILLRSRNSPYLMVADLEKAFHQVRLQSKHRNVTKFLWLKDPSKSPTADNIVTYRFTRLPFGITASPFLLAITILLYMELELEPIHDKIKRNLYVDNVFFTPETIDEIITDYEQSKKTFAKMHMNLREFLCNSKKVMESIPDEDKAGKTS</sequence>